<dbReference type="GO" id="GO:0003729">
    <property type="term" value="F:mRNA binding"/>
    <property type="evidence" value="ECO:0007669"/>
    <property type="project" value="TreeGrafter"/>
</dbReference>
<evidence type="ECO:0000256" key="6">
    <source>
        <dbReference type="PROSITE-ProRule" id="PRU00176"/>
    </source>
</evidence>
<dbReference type="InterPro" id="IPR051945">
    <property type="entry name" value="RRM_MRD1_RNA_proc_ribogen"/>
</dbReference>
<sequence>MSQNNAAEGRGSSAKNSLDMKTLFVRSIPFEATDEELTNYFSELAPIKHAVIVKDNEKNSRGFGFVSFAVEDDTKDALEKARKTKFKGRLLRVDIAKRRERSKGDQRSSSSSEQAGNVENKENELMGGKPKLIIRNMPWSVRKPEQLKQIFMRFGTVVEAKIPKKPDGKLCGFAFVTMKKLAACKKAIEDSKDLKIDGRQVAVDFAIQKNKWEDYKKENVAEKVESESESESEIDKQEAGEEGSSNEASEAEDEDNENGSEDEDSDANSEEDEEMDSEEEEDQSPGSQNWPKPNKHEQLSVFVRNVPYDATQESLEEHFGKFGPVKYALPVQDKETGLAKGSAFVVFKSKDAFDECVNNAPASGTTSLLMSDDVPYRYVYEGRILSIAPALDRETAGRFAERNASKRKEAFGKAPTAKDKRNLYLLNEGRITEGSKLAQLLTAKDMEIRESSYKLRVEQLKKNPSLHLSLTRLAIRNLPRAMTDKALKALARKAIVEFAKEVNLHMRHPLSKEEIQRSTREKYKFMDEDEIAARKKKDKKQGVVRQAKVIMEVKGSSVGRSRGYGFVEFRDHKAALMGLRWLNAHEVTKPELLEGLDDEEKKAVDTEGLTRRRLCVEFAIENANVVKRRRDATKNMRESSKRKLEEAGDEKTEQENQKKAKTDSNAKKPSKSGVDDNIKRLIGFKRKRKQARK</sequence>
<evidence type="ECO:0000256" key="5">
    <source>
        <dbReference type="ARBA" id="ARBA00023242"/>
    </source>
</evidence>
<feature type="compositionally biased region" description="Acidic residues" evidence="7">
    <location>
        <begin position="249"/>
        <end position="283"/>
    </location>
</feature>
<feature type="compositionally biased region" description="Basic and acidic residues" evidence="7">
    <location>
        <begin position="97"/>
        <end position="106"/>
    </location>
</feature>
<feature type="compositionally biased region" description="Basic residues" evidence="7">
    <location>
        <begin position="682"/>
        <end position="693"/>
    </location>
</feature>
<evidence type="ECO:0000256" key="2">
    <source>
        <dbReference type="ARBA" id="ARBA00022553"/>
    </source>
</evidence>
<dbReference type="FunFam" id="3.30.70.330:FF:000680">
    <property type="entry name" value="NOP4p Nucleolar protein"/>
    <property type="match status" value="1"/>
</dbReference>
<dbReference type="SMART" id="SM00360">
    <property type="entry name" value="RRM"/>
    <property type="match status" value="4"/>
</dbReference>
<feature type="domain" description="RRM" evidence="8">
    <location>
        <begin position="21"/>
        <end position="98"/>
    </location>
</feature>
<organism evidence="9 10">
    <name type="scientific">Lachancea thermotolerans (strain ATCC 56472 / CBS 6340 / NRRL Y-8284)</name>
    <name type="common">Yeast</name>
    <name type="synonym">Kluyveromyces thermotolerans</name>
    <dbReference type="NCBI Taxonomy" id="559295"/>
    <lineage>
        <taxon>Eukaryota</taxon>
        <taxon>Fungi</taxon>
        <taxon>Dikarya</taxon>
        <taxon>Ascomycota</taxon>
        <taxon>Saccharomycotina</taxon>
        <taxon>Saccharomycetes</taxon>
        <taxon>Saccharomycetales</taxon>
        <taxon>Saccharomycetaceae</taxon>
        <taxon>Lachancea</taxon>
    </lineage>
</organism>
<dbReference type="OMA" id="FTHRHAL"/>
<dbReference type="PROSITE" id="PS50102">
    <property type="entry name" value="RRM"/>
    <property type="match status" value="4"/>
</dbReference>
<keyword evidence="5" id="KW-0539">Nucleus</keyword>
<dbReference type="STRING" id="559295.C5DIC4"/>
<dbReference type="InterPro" id="IPR000504">
    <property type="entry name" value="RRM_dom"/>
</dbReference>
<dbReference type="FunCoup" id="C5DIC4">
    <property type="interactions" value="1340"/>
</dbReference>
<feature type="domain" description="RRM" evidence="8">
    <location>
        <begin position="299"/>
        <end position="392"/>
    </location>
</feature>
<dbReference type="InParanoid" id="C5DIC4"/>
<dbReference type="CDD" id="cd12677">
    <property type="entry name" value="RRM4_Nop4p"/>
    <property type="match status" value="1"/>
</dbReference>
<proteinExistence type="predicted"/>
<evidence type="ECO:0000313" key="10">
    <source>
        <dbReference type="Proteomes" id="UP000002036"/>
    </source>
</evidence>
<evidence type="ECO:0000256" key="3">
    <source>
        <dbReference type="ARBA" id="ARBA00022737"/>
    </source>
</evidence>
<feature type="region of interest" description="Disordered" evidence="7">
    <location>
        <begin position="97"/>
        <end position="129"/>
    </location>
</feature>
<dbReference type="InterPro" id="IPR012677">
    <property type="entry name" value="Nucleotide-bd_a/b_plait_sf"/>
</dbReference>
<comment type="subcellular location">
    <subcellularLocation>
        <location evidence="1">Nucleus</location>
        <location evidence="1">Nucleolus</location>
    </subcellularLocation>
</comment>
<evidence type="ECO:0000313" key="9">
    <source>
        <dbReference type="EMBL" id="CAR23535.1"/>
    </source>
</evidence>
<dbReference type="Gene3D" id="3.30.70.330">
    <property type="match status" value="4"/>
</dbReference>
<dbReference type="InterPro" id="IPR034809">
    <property type="entry name" value="Nop4_RRM4"/>
</dbReference>
<reference evidence="9 10" key="1">
    <citation type="journal article" date="2009" name="Genome Res.">
        <title>Comparative genomics of protoploid Saccharomycetaceae.</title>
        <authorList>
            <consortium name="The Genolevures Consortium"/>
            <person name="Souciet J.-L."/>
            <person name="Dujon B."/>
            <person name="Gaillardin C."/>
            <person name="Johnston M."/>
            <person name="Baret P.V."/>
            <person name="Cliften P."/>
            <person name="Sherman D.J."/>
            <person name="Weissenbach J."/>
            <person name="Westhof E."/>
            <person name="Wincker P."/>
            <person name="Jubin C."/>
            <person name="Poulain J."/>
            <person name="Barbe V."/>
            <person name="Segurens B."/>
            <person name="Artiguenave F."/>
            <person name="Anthouard V."/>
            <person name="Vacherie B."/>
            <person name="Val M.-E."/>
            <person name="Fulton R.S."/>
            <person name="Minx P."/>
            <person name="Wilson R."/>
            <person name="Durrens P."/>
            <person name="Jean G."/>
            <person name="Marck C."/>
            <person name="Martin T."/>
            <person name="Nikolski M."/>
            <person name="Rolland T."/>
            <person name="Seret M.-L."/>
            <person name="Casaregola S."/>
            <person name="Despons L."/>
            <person name="Fairhead C."/>
            <person name="Fischer G."/>
            <person name="Lafontaine I."/>
            <person name="Leh V."/>
            <person name="Lemaire M."/>
            <person name="de Montigny J."/>
            <person name="Neuveglise C."/>
            <person name="Thierry A."/>
            <person name="Blanc-Lenfle I."/>
            <person name="Bleykasten C."/>
            <person name="Diffels J."/>
            <person name="Fritsch E."/>
            <person name="Frangeul L."/>
            <person name="Goeffon A."/>
            <person name="Jauniaux N."/>
            <person name="Kachouri-Lafond R."/>
            <person name="Payen C."/>
            <person name="Potier S."/>
            <person name="Pribylova L."/>
            <person name="Ozanne C."/>
            <person name="Richard G.-F."/>
            <person name="Sacerdot C."/>
            <person name="Straub M.-L."/>
            <person name="Talla E."/>
        </authorList>
    </citation>
    <scope>NUCLEOTIDE SEQUENCE [LARGE SCALE GENOMIC DNA]</scope>
    <source>
        <strain evidence="10">ATCC 56472 / CBS 6340 / NRRL Y-8284</strain>
    </source>
</reference>
<keyword evidence="10" id="KW-1185">Reference proteome</keyword>
<dbReference type="PANTHER" id="PTHR48039:SF5">
    <property type="entry name" value="RNA-BINDING PROTEIN 28"/>
    <property type="match status" value="1"/>
</dbReference>
<feature type="region of interest" description="Disordered" evidence="7">
    <location>
        <begin position="219"/>
        <end position="295"/>
    </location>
</feature>
<keyword evidence="2" id="KW-0597">Phosphoprotein</keyword>
<dbReference type="RefSeq" id="XP_002553972.1">
    <property type="nucleotide sequence ID" value="XM_002553926.1"/>
</dbReference>
<evidence type="ECO:0000259" key="8">
    <source>
        <dbReference type="PROSITE" id="PS50102"/>
    </source>
</evidence>
<dbReference type="KEGG" id="lth:KLTH0E11418g"/>
<dbReference type="SUPFAM" id="SSF54928">
    <property type="entry name" value="RNA-binding domain, RBD"/>
    <property type="match status" value="4"/>
</dbReference>
<dbReference type="Pfam" id="PF00076">
    <property type="entry name" value="RRM_1"/>
    <property type="match status" value="3"/>
</dbReference>
<evidence type="ECO:0000256" key="1">
    <source>
        <dbReference type="ARBA" id="ARBA00004604"/>
    </source>
</evidence>
<feature type="compositionally biased region" description="Basic and acidic residues" evidence="7">
    <location>
        <begin position="632"/>
        <end position="666"/>
    </location>
</feature>
<name>C5DIC4_LACTC</name>
<dbReference type="EMBL" id="CU928169">
    <property type="protein sequence ID" value="CAR23535.1"/>
    <property type="molecule type" value="Genomic_DNA"/>
</dbReference>
<feature type="domain" description="RRM" evidence="8">
    <location>
        <begin position="471"/>
        <end position="621"/>
    </location>
</feature>
<accession>C5DIC4</accession>
<feature type="region of interest" description="Disordered" evidence="7">
    <location>
        <begin position="630"/>
        <end position="693"/>
    </location>
</feature>
<dbReference type="AlphaFoldDB" id="C5DIC4"/>
<protein>
    <submittedName>
        <fullName evidence="9">KLTH0E11418p</fullName>
    </submittedName>
</protein>
<evidence type="ECO:0000256" key="7">
    <source>
        <dbReference type="SAM" id="MobiDB-lite"/>
    </source>
</evidence>
<dbReference type="InterPro" id="IPR035979">
    <property type="entry name" value="RBD_domain_sf"/>
</dbReference>
<feature type="domain" description="RRM" evidence="8">
    <location>
        <begin position="130"/>
        <end position="208"/>
    </location>
</feature>
<keyword evidence="3" id="KW-0677">Repeat</keyword>
<keyword evidence="4 6" id="KW-0694">RNA-binding</keyword>
<dbReference type="GO" id="GO:0005730">
    <property type="term" value="C:nucleolus"/>
    <property type="evidence" value="ECO:0007669"/>
    <property type="project" value="UniProtKB-SubCell"/>
</dbReference>
<dbReference type="HOGENOM" id="CLU_011608_3_0_1"/>
<dbReference type="GeneID" id="8292139"/>
<dbReference type="eggNOG" id="KOG0127">
    <property type="taxonomic scope" value="Eukaryota"/>
</dbReference>
<evidence type="ECO:0000256" key="4">
    <source>
        <dbReference type="ARBA" id="ARBA00022884"/>
    </source>
</evidence>
<dbReference type="Proteomes" id="UP000002036">
    <property type="component" value="Chromosome E"/>
</dbReference>
<dbReference type="OrthoDB" id="267048at2759"/>
<dbReference type="PANTHER" id="PTHR48039">
    <property type="entry name" value="RNA-BINDING MOTIF PROTEIN 14B"/>
    <property type="match status" value="1"/>
</dbReference>
<gene>
    <name evidence="9" type="ordered locus">KLTH0E11418g</name>
</gene>